<reference evidence="2 3" key="1">
    <citation type="submission" date="2023-07" db="EMBL/GenBank/DDBJ databases">
        <title>Sorghum-associated microbial communities from plants grown in Nebraska, USA.</title>
        <authorList>
            <person name="Schachtman D."/>
        </authorList>
    </citation>
    <scope>NUCLEOTIDE SEQUENCE [LARGE SCALE GENOMIC DNA]</scope>
    <source>
        <strain evidence="2 3">DS1307</strain>
    </source>
</reference>
<keyword evidence="1" id="KW-0472">Membrane</keyword>
<feature type="transmembrane region" description="Helical" evidence="1">
    <location>
        <begin position="42"/>
        <end position="62"/>
    </location>
</feature>
<keyword evidence="1" id="KW-0812">Transmembrane</keyword>
<comment type="caution">
    <text evidence="2">The sequence shown here is derived from an EMBL/GenBank/DDBJ whole genome shotgun (WGS) entry which is preliminary data.</text>
</comment>
<sequence>MQLGQPLTLFLIYLLFNVVVFCVYWWDKEAARQGQWRISENTLLSLALFGGSFGAVTAQQILRHKTRKEPFRSTLMLIVVLHVVAAAFWIFAPTGTLAALFALME</sequence>
<dbReference type="InterPro" id="IPR010718">
    <property type="entry name" value="DUF1294"/>
</dbReference>
<name>A0ABT9Q129_9HYPH</name>
<evidence type="ECO:0000313" key="3">
    <source>
        <dbReference type="Proteomes" id="UP001241472"/>
    </source>
</evidence>
<dbReference type="Pfam" id="PF06961">
    <property type="entry name" value="DUF1294"/>
    <property type="match status" value="1"/>
</dbReference>
<evidence type="ECO:0000313" key="2">
    <source>
        <dbReference type="EMBL" id="MDP9839709.1"/>
    </source>
</evidence>
<feature type="transmembrane region" description="Helical" evidence="1">
    <location>
        <begin position="74"/>
        <end position="103"/>
    </location>
</feature>
<feature type="transmembrane region" description="Helical" evidence="1">
    <location>
        <begin position="7"/>
        <end position="26"/>
    </location>
</feature>
<evidence type="ECO:0000256" key="1">
    <source>
        <dbReference type="SAM" id="Phobius"/>
    </source>
</evidence>
<protein>
    <submittedName>
        <fullName evidence="2">Uncharacterized membrane protein YsdA (DUF1294 family)</fullName>
    </submittedName>
</protein>
<organism evidence="2 3">
    <name type="scientific">Neorhizobium huautlense</name>
    <dbReference type="NCBI Taxonomy" id="67774"/>
    <lineage>
        <taxon>Bacteria</taxon>
        <taxon>Pseudomonadati</taxon>
        <taxon>Pseudomonadota</taxon>
        <taxon>Alphaproteobacteria</taxon>
        <taxon>Hyphomicrobiales</taxon>
        <taxon>Rhizobiaceae</taxon>
        <taxon>Rhizobium/Agrobacterium group</taxon>
        <taxon>Neorhizobium</taxon>
    </lineage>
</organism>
<proteinExistence type="predicted"/>
<dbReference type="Proteomes" id="UP001241472">
    <property type="component" value="Unassembled WGS sequence"/>
</dbReference>
<dbReference type="InterPro" id="IPR012156">
    <property type="entry name" value="Cold_shock_CspA"/>
</dbReference>
<dbReference type="PIRSF" id="PIRSF002599">
    <property type="entry name" value="Cold_shock_A"/>
    <property type="match status" value="1"/>
</dbReference>
<dbReference type="RefSeq" id="WP_306838615.1">
    <property type="nucleotide sequence ID" value="NZ_JAUSRF010000018.1"/>
</dbReference>
<keyword evidence="3" id="KW-1185">Reference proteome</keyword>
<accession>A0ABT9Q129</accession>
<gene>
    <name evidence="2" type="ORF">J2T09_004485</name>
</gene>
<keyword evidence="1" id="KW-1133">Transmembrane helix</keyword>
<dbReference type="EMBL" id="JAUSRF010000018">
    <property type="protein sequence ID" value="MDP9839709.1"/>
    <property type="molecule type" value="Genomic_DNA"/>
</dbReference>